<dbReference type="AlphaFoldDB" id="A0A1G8Y752"/>
<keyword evidence="3" id="KW-1185">Reference proteome</keyword>
<dbReference type="EMBL" id="FNFH01000002">
    <property type="protein sequence ID" value="SDJ98658.1"/>
    <property type="molecule type" value="Genomic_DNA"/>
</dbReference>
<keyword evidence="1" id="KW-0732">Signal</keyword>
<protein>
    <recommendedName>
        <fullName evidence="4">PepSY domain-containing protein</fullName>
    </recommendedName>
</protein>
<evidence type="ECO:0000313" key="2">
    <source>
        <dbReference type="EMBL" id="SDJ98658.1"/>
    </source>
</evidence>
<feature type="signal peptide" evidence="1">
    <location>
        <begin position="1"/>
        <end position="21"/>
    </location>
</feature>
<sequence length="84" mass="9375">MKKVFLALSVFILLVPFAAAAEREPTEEEKARVRAALAAVNCEDGRIRVKDYGFKVVGASCDGKDSWEIRLGQSFEVLSRKRDD</sequence>
<evidence type="ECO:0000313" key="3">
    <source>
        <dbReference type="Proteomes" id="UP000199305"/>
    </source>
</evidence>
<organism evidence="2 3">
    <name type="scientific">Microbulbifer yueqingensis</name>
    <dbReference type="NCBI Taxonomy" id="658219"/>
    <lineage>
        <taxon>Bacteria</taxon>
        <taxon>Pseudomonadati</taxon>
        <taxon>Pseudomonadota</taxon>
        <taxon>Gammaproteobacteria</taxon>
        <taxon>Cellvibrionales</taxon>
        <taxon>Microbulbiferaceae</taxon>
        <taxon>Microbulbifer</taxon>
    </lineage>
</organism>
<name>A0A1G8Y752_9GAMM</name>
<feature type="chain" id="PRO_5011684150" description="PepSY domain-containing protein" evidence="1">
    <location>
        <begin position="22"/>
        <end position="84"/>
    </location>
</feature>
<proteinExistence type="predicted"/>
<dbReference type="STRING" id="658219.SAMN05216212_1385"/>
<reference evidence="3" key="1">
    <citation type="submission" date="2016-10" db="EMBL/GenBank/DDBJ databases">
        <authorList>
            <person name="Varghese N."/>
            <person name="Submissions S."/>
        </authorList>
    </citation>
    <scope>NUCLEOTIDE SEQUENCE [LARGE SCALE GENOMIC DNA]</scope>
    <source>
        <strain evidence="3">CGMCC 1.10658</strain>
    </source>
</reference>
<evidence type="ECO:0000256" key="1">
    <source>
        <dbReference type="SAM" id="SignalP"/>
    </source>
</evidence>
<evidence type="ECO:0008006" key="4">
    <source>
        <dbReference type="Google" id="ProtNLM"/>
    </source>
</evidence>
<accession>A0A1G8Y752</accession>
<dbReference type="RefSeq" id="WP_091510567.1">
    <property type="nucleotide sequence ID" value="NZ_FNFH01000002.1"/>
</dbReference>
<gene>
    <name evidence="2" type="ORF">SAMN05216212_1385</name>
</gene>
<dbReference type="Proteomes" id="UP000199305">
    <property type="component" value="Unassembled WGS sequence"/>
</dbReference>